<comment type="caution">
    <text evidence="1">The sequence shown here is derived from an EMBL/GenBank/DDBJ whole genome shotgun (WGS) entry which is preliminary data.</text>
</comment>
<dbReference type="Proteomes" id="UP000070188">
    <property type="component" value="Unassembled WGS sequence"/>
</dbReference>
<keyword evidence="2" id="KW-1185">Reference proteome</keyword>
<protein>
    <submittedName>
        <fullName evidence="1">K(+)-insensitive pyrophosphate-energized proton pump</fullName>
    </submittedName>
</protein>
<dbReference type="EMBL" id="LAXD01000001">
    <property type="protein sequence ID" value="KWW98819.1"/>
    <property type="molecule type" value="Genomic_DNA"/>
</dbReference>
<evidence type="ECO:0000313" key="2">
    <source>
        <dbReference type="Proteomes" id="UP000070188"/>
    </source>
</evidence>
<proteinExistence type="predicted"/>
<reference evidence="2" key="1">
    <citation type="submission" date="2015-04" db="EMBL/GenBank/DDBJ databases">
        <title>Physiological reanalysis, assessment of diazotrophy, and genome sequences of multiple isolates of Streptomyces thermoautotrophicus.</title>
        <authorList>
            <person name="MacKellar D.C."/>
            <person name="Lieber L."/>
            <person name="Norman J."/>
            <person name="Bolger A."/>
            <person name="Tobin C."/>
            <person name="Murray J.W."/>
            <person name="Chang R."/>
            <person name="Ford T."/>
            <person name="Nguyen P.Q."/>
            <person name="Woodward J."/>
            <person name="Permingeat H."/>
            <person name="Joshi N.S."/>
            <person name="Silver P.A."/>
            <person name="Usadel B."/>
            <person name="Rutherford A.W."/>
            <person name="Friesen M."/>
            <person name="Prell J."/>
        </authorList>
    </citation>
    <scope>NUCLEOTIDE SEQUENCE [LARGE SCALE GENOMIC DNA]</scope>
    <source>
        <strain evidence="2">H1</strain>
    </source>
</reference>
<accession>A0A132MM74</accession>
<gene>
    <name evidence="1" type="ORF">LI90_448</name>
</gene>
<sequence>MVKPGHSSSSSLTWAYAPARATARAAATAYELRVTYPQVHAASANADAL</sequence>
<dbReference type="AlphaFoldDB" id="A0A132MM74"/>
<organism evidence="1 2">
    <name type="scientific">Carbonactinospora thermoautotrophica</name>
    <dbReference type="NCBI Taxonomy" id="1469144"/>
    <lineage>
        <taxon>Bacteria</taxon>
        <taxon>Bacillati</taxon>
        <taxon>Actinomycetota</taxon>
        <taxon>Actinomycetes</taxon>
        <taxon>Kitasatosporales</taxon>
        <taxon>Carbonactinosporaceae</taxon>
        <taxon>Carbonactinospora</taxon>
    </lineage>
</organism>
<evidence type="ECO:0000313" key="1">
    <source>
        <dbReference type="EMBL" id="KWW98819.1"/>
    </source>
</evidence>
<name>A0A132MM74_9ACTN</name>